<dbReference type="Gene3D" id="1.10.10.10">
    <property type="entry name" value="Winged helix-like DNA-binding domain superfamily/Winged helix DNA-binding domain"/>
    <property type="match status" value="1"/>
</dbReference>
<dbReference type="SUPFAM" id="SSF51206">
    <property type="entry name" value="cAMP-binding domain-like"/>
    <property type="match status" value="1"/>
</dbReference>
<dbReference type="InterPro" id="IPR018490">
    <property type="entry name" value="cNMP-bd_dom_sf"/>
</dbReference>
<dbReference type="InterPro" id="IPR014710">
    <property type="entry name" value="RmlC-like_jellyroll"/>
</dbReference>
<dbReference type="EMBL" id="CP013729">
    <property type="protein sequence ID" value="ALV07177.1"/>
    <property type="molecule type" value="Genomic_DNA"/>
</dbReference>
<dbReference type="SUPFAM" id="SSF46785">
    <property type="entry name" value="Winged helix' DNA-binding domain"/>
    <property type="match status" value="1"/>
</dbReference>
<evidence type="ECO:0000256" key="1">
    <source>
        <dbReference type="ARBA" id="ARBA00023015"/>
    </source>
</evidence>
<dbReference type="InterPro" id="IPR036388">
    <property type="entry name" value="WH-like_DNA-bd_sf"/>
</dbReference>
<dbReference type="Pfam" id="PF13545">
    <property type="entry name" value="HTH_Crp_2"/>
    <property type="match status" value="1"/>
</dbReference>
<gene>
    <name evidence="4" type="ORF">RD2015_2712</name>
</gene>
<keyword evidence="1" id="KW-0805">Transcription regulation</keyword>
<dbReference type="CDD" id="cd00038">
    <property type="entry name" value="CAP_ED"/>
    <property type="match status" value="1"/>
</dbReference>
<dbReference type="InterPro" id="IPR036390">
    <property type="entry name" value="WH_DNA-bd_sf"/>
</dbReference>
<keyword evidence="5" id="KW-1185">Reference proteome</keyword>
<dbReference type="InterPro" id="IPR000595">
    <property type="entry name" value="cNMP-bd_dom"/>
</dbReference>
<dbReference type="AlphaFoldDB" id="A0A0U3MFN8"/>
<reference evidence="4 5" key="1">
    <citation type="submission" date="2015-12" db="EMBL/GenBank/DDBJ databases">
        <title>Complete genome of Roseateles depolymerans KCTC 42856.</title>
        <authorList>
            <person name="Kim K.M."/>
        </authorList>
    </citation>
    <scope>NUCLEOTIDE SEQUENCE [LARGE SCALE GENOMIC DNA]</scope>
    <source>
        <strain evidence="4 5">KCTC 42856</strain>
    </source>
</reference>
<dbReference type="PROSITE" id="PS50042">
    <property type="entry name" value="CNMP_BINDING_3"/>
    <property type="match status" value="1"/>
</dbReference>
<dbReference type="GO" id="GO:0003677">
    <property type="term" value="F:DNA binding"/>
    <property type="evidence" value="ECO:0007669"/>
    <property type="project" value="UniProtKB-KW"/>
</dbReference>
<dbReference type="KEGG" id="rdp:RD2015_2712"/>
<proteinExistence type="predicted"/>
<dbReference type="InterPro" id="IPR012318">
    <property type="entry name" value="HTH_CRP"/>
</dbReference>
<evidence type="ECO:0000313" key="4">
    <source>
        <dbReference type="EMBL" id="ALV07177.1"/>
    </source>
</evidence>
<dbReference type="PATRIC" id="fig|76731.3.peg.2776"/>
<organism evidence="4 5">
    <name type="scientific">Roseateles depolymerans</name>
    <dbReference type="NCBI Taxonomy" id="76731"/>
    <lineage>
        <taxon>Bacteria</taxon>
        <taxon>Pseudomonadati</taxon>
        <taxon>Pseudomonadota</taxon>
        <taxon>Betaproteobacteria</taxon>
        <taxon>Burkholderiales</taxon>
        <taxon>Sphaerotilaceae</taxon>
        <taxon>Roseateles</taxon>
    </lineage>
</organism>
<accession>A0A0U3MFN8</accession>
<keyword evidence="2" id="KW-0238">DNA-binding</keyword>
<keyword evidence="3" id="KW-0804">Transcription</keyword>
<sequence>MVMSSTTISATVPRGNYLLAQWPQEELARVLPHLEAVELLKGRVLFEAGAPSPHVFFPASSIVSLIYTTHAGASSQVAMIGPEGLVGVSSLLGGESPASRAVVQRAGLAYRLRLNVLKEEFLRGGLVTHTVLRYVQSQMTQMAQTAVCNRHHSLERQLCRWLLQVLDRQHGHQELSVTQELIANMLGVRREGVTEAAQRLQAAGLIRYTRGHIAVLDRPGLEARACECYALLKPDFQRLLPQAVTETHATTSAAFAPVAVQA</sequence>
<dbReference type="Pfam" id="PF00027">
    <property type="entry name" value="cNMP_binding"/>
    <property type="match status" value="1"/>
</dbReference>
<name>A0A0U3MFN8_9BURK</name>
<evidence type="ECO:0000256" key="3">
    <source>
        <dbReference type="ARBA" id="ARBA00023163"/>
    </source>
</evidence>
<dbReference type="Proteomes" id="UP000060699">
    <property type="component" value="Chromosome"/>
</dbReference>
<dbReference type="InterPro" id="IPR050397">
    <property type="entry name" value="Env_Response_Regulators"/>
</dbReference>
<evidence type="ECO:0000313" key="5">
    <source>
        <dbReference type="Proteomes" id="UP000060699"/>
    </source>
</evidence>
<dbReference type="PANTHER" id="PTHR24567:SF74">
    <property type="entry name" value="HTH-TYPE TRANSCRIPTIONAL REGULATOR ARCR"/>
    <property type="match status" value="1"/>
</dbReference>
<dbReference type="STRING" id="76731.RD2015_2712"/>
<dbReference type="GO" id="GO:0005829">
    <property type="term" value="C:cytosol"/>
    <property type="evidence" value="ECO:0007669"/>
    <property type="project" value="TreeGrafter"/>
</dbReference>
<dbReference type="PANTHER" id="PTHR24567">
    <property type="entry name" value="CRP FAMILY TRANSCRIPTIONAL REGULATORY PROTEIN"/>
    <property type="match status" value="1"/>
</dbReference>
<dbReference type="Gene3D" id="2.60.120.10">
    <property type="entry name" value="Jelly Rolls"/>
    <property type="match status" value="1"/>
</dbReference>
<protein>
    <submittedName>
        <fullName evidence="4">Transcriptional regulator, Crp/Fnr family</fullName>
    </submittedName>
</protein>
<dbReference type="SMART" id="SM00100">
    <property type="entry name" value="cNMP"/>
    <property type="match status" value="1"/>
</dbReference>
<dbReference type="GO" id="GO:0003700">
    <property type="term" value="F:DNA-binding transcription factor activity"/>
    <property type="evidence" value="ECO:0007669"/>
    <property type="project" value="TreeGrafter"/>
</dbReference>
<evidence type="ECO:0000256" key="2">
    <source>
        <dbReference type="ARBA" id="ARBA00023125"/>
    </source>
</evidence>
<dbReference type="SMART" id="SM00419">
    <property type="entry name" value="HTH_CRP"/>
    <property type="match status" value="1"/>
</dbReference>